<dbReference type="SUPFAM" id="SSF53098">
    <property type="entry name" value="Ribonuclease H-like"/>
    <property type="match status" value="1"/>
</dbReference>
<dbReference type="GO" id="GO:0003677">
    <property type="term" value="F:DNA binding"/>
    <property type="evidence" value="ECO:0007669"/>
    <property type="project" value="UniProtKB-KW"/>
</dbReference>
<dbReference type="GO" id="GO:0032196">
    <property type="term" value="P:transposition"/>
    <property type="evidence" value="ECO:0007669"/>
    <property type="project" value="UniProtKB-KW"/>
</dbReference>
<evidence type="ECO:0000256" key="2">
    <source>
        <dbReference type="ARBA" id="ARBA00022578"/>
    </source>
</evidence>
<sequence>MLPLRWHRLRRPHGRSIEQKYFGGLRNKCRRPAPIGSAPSTTVSTELPSCWQGLFKLCQPHEHCDPYVRLKGFRYPREIIAYAVWAYHRFALSAADVADLLAERGVVVSREAIRLWVNRFGQHFANCIRRDRPQPNDKWHLDRVVITIRGKKHWLWRAIDANGDVLDILVQTRRNAKVAKRFFQRLFTLFGEPRIVITDKLRSYIQPISKLAAGADHRAHKDLNNAIEVSHRPTRKREKIFGRFKSHRQAQSFLSAHDQINLIFRPRRYRLTATSYRHARTDAFSLRSDYTAEMAA</sequence>
<proteinExistence type="predicted"/>
<dbReference type="Gene3D" id="3.30.420.10">
    <property type="entry name" value="Ribonuclease H-like superfamily/Ribonuclease H"/>
    <property type="match status" value="1"/>
</dbReference>
<dbReference type="NCBIfam" id="NF033587">
    <property type="entry name" value="transpos_IS6"/>
    <property type="match status" value="1"/>
</dbReference>
<dbReference type="InterPro" id="IPR047930">
    <property type="entry name" value="Transpos_IS6"/>
</dbReference>
<reference evidence="6 7" key="1">
    <citation type="submission" date="2019-03" db="EMBL/GenBank/DDBJ databases">
        <title>Genomic Encyclopedia of Type Strains, Phase IV (KMG-IV): sequencing the most valuable type-strain genomes for metagenomic binning, comparative biology and taxonomic classification.</title>
        <authorList>
            <person name="Goeker M."/>
        </authorList>
    </citation>
    <scope>NUCLEOTIDE SEQUENCE [LARGE SCALE GENOMIC DNA]</scope>
    <source>
        <strain evidence="6 7">DSM 104836</strain>
    </source>
</reference>
<dbReference type="GO" id="GO:0006310">
    <property type="term" value="P:DNA recombination"/>
    <property type="evidence" value="ECO:0007669"/>
    <property type="project" value="UniProtKB-KW"/>
</dbReference>
<evidence type="ECO:0000313" key="6">
    <source>
        <dbReference type="EMBL" id="TCS59019.1"/>
    </source>
</evidence>
<organism evidence="6 7">
    <name type="scientific">Primorskyibacter sedentarius</name>
    <dbReference type="NCBI Taxonomy" id="745311"/>
    <lineage>
        <taxon>Bacteria</taxon>
        <taxon>Pseudomonadati</taxon>
        <taxon>Pseudomonadota</taxon>
        <taxon>Alphaproteobacteria</taxon>
        <taxon>Rhodobacterales</taxon>
        <taxon>Roseobacteraceae</taxon>
        <taxon>Primorskyibacter</taxon>
    </lineage>
</organism>
<accession>A0A4R3J3R5</accession>
<dbReference type="InterPro" id="IPR052183">
    <property type="entry name" value="IS_Transposase"/>
</dbReference>
<dbReference type="EMBL" id="SLZU01000023">
    <property type="protein sequence ID" value="TCS59019.1"/>
    <property type="molecule type" value="Genomic_DNA"/>
</dbReference>
<evidence type="ECO:0000313" key="7">
    <source>
        <dbReference type="Proteomes" id="UP000295696"/>
    </source>
</evidence>
<keyword evidence="2" id="KW-0815">Transposition</keyword>
<dbReference type="Pfam" id="PF13610">
    <property type="entry name" value="DDE_Tnp_IS240"/>
    <property type="match status" value="1"/>
</dbReference>
<evidence type="ECO:0000259" key="5">
    <source>
        <dbReference type="Pfam" id="PF13610"/>
    </source>
</evidence>
<evidence type="ECO:0000256" key="1">
    <source>
        <dbReference type="ARBA" id="ARBA00002286"/>
    </source>
</evidence>
<feature type="domain" description="DDE" evidence="5">
    <location>
        <begin position="137"/>
        <end position="265"/>
    </location>
</feature>
<name>A0A4R3J3R5_9RHOB</name>
<gene>
    <name evidence="6" type="ORF">EDD52_12349</name>
</gene>
<evidence type="ECO:0000256" key="3">
    <source>
        <dbReference type="ARBA" id="ARBA00023125"/>
    </source>
</evidence>
<keyword evidence="3" id="KW-0238">DNA-binding</keyword>
<comment type="caution">
    <text evidence="6">The sequence shown here is derived from an EMBL/GenBank/DDBJ whole genome shotgun (WGS) entry which is preliminary data.</text>
</comment>
<dbReference type="InterPro" id="IPR032874">
    <property type="entry name" value="DDE_dom"/>
</dbReference>
<dbReference type="AlphaFoldDB" id="A0A4R3J3R5"/>
<dbReference type="InterPro" id="IPR036397">
    <property type="entry name" value="RNaseH_sf"/>
</dbReference>
<comment type="function">
    <text evidence="1">Involved in the transposition of the insertion sequence.</text>
</comment>
<dbReference type="Proteomes" id="UP000295696">
    <property type="component" value="Unassembled WGS sequence"/>
</dbReference>
<evidence type="ECO:0000256" key="4">
    <source>
        <dbReference type="ARBA" id="ARBA00023172"/>
    </source>
</evidence>
<dbReference type="PANTHER" id="PTHR35528:SF3">
    <property type="entry name" value="BLL1675 PROTEIN"/>
    <property type="match status" value="1"/>
</dbReference>
<dbReference type="PANTHER" id="PTHR35528">
    <property type="entry name" value="BLL1675 PROTEIN"/>
    <property type="match status" value="1"/>
</dbReference>
<keyword evidence="4" id="KW-0233">DNA recombination</keyword>
<dbReference type="InterPro" id="IPR012337">
    <property type="entry name" value="RNaseH-like_sf"/>
</dbReference>
<protein>
    <submittedName>
        <fullName evidence="6">Putative transposase</fullName>
    </submittedName>
</protein>
<keyword evidence="7" id="KW-1185">Reference proteome</keyword>